<keyword evidence="3" id="KW-1185">Reference proteome</keyword>
<comment type="caution">
    <text evidence="2">The sequence shown here is derived from an EMBL/GenBank/DDBJ whole genome shotgun (WGS) entry which is preliminary data.</text>
</comment>
<dbReference type="EMBL" id="ML996093">
    <property type="protein sequence ID" value="KAF2148193.1"/>
    <property type="molecule type" value="Genomic_DNA"/>
</dbReference>
<name>A0A9P4IQG2_9PEZI</name>
<feature type="region of interest" description="Disordered" evidence="1">
    <location>
        <begin position="1"/>
        <end position="23"/>
    </location>
</feature>
<accession>A0A9P4IQG2</accession>
<evidence type="ECO:0000313" key="2">
    <source>
        <dbReference type="EMBL" id="KAF2148193.1"/>
    </source>
</evidence>
<proteinExistence type="predicted"/>
<gene>
    <name evidence="2" type="ORF">K461DRAFT_58144</name>
</gene>
<reference evidence="2" key="1">
    <citation type="journal article" date="2020" name="Stud. Mycol.">
        <title>101 Dothideomycetes genomes: a test case for predicting lifestyles and emergence of pathogens.</title>
        <authorList>
            <person name="Haridas S."/>
            <person name="Albert R."/>
            <person name="Binder M."/>
            <person name="Bloem J."/>
            <person name="Labutti K."/>
            <person name="Salamov A."/>
            <person name="Andreopoulos B."/>
            <person name="Baker S."/>
            <person name="Barry K."/>
            <person name="Bills G."/>
            <person name="Bluhm B."/>
            <person name="Cannon C."/>
            <person name="Castanera R."/>
            <person name="Culley D."/>
            <person name="Daum C."/>
            <person name="Ezra D."/>
            <person name="Gonzalez J."/>
            <person name="Henrissat B."/>
            <person name="Kuo A."/>
            <person name="Liang C."/>
            <person name="Lipzen A."/>
            <person name="Lutzoni F."/>
            <person name="Magnuson J."/>
            <person name="Mondo S."/>
            <person name="Nolan M."/>
            <person name="Ohm R."/>
            <person name="Pangilinan J."/>
            <person name="Park H.-J."/>
            <person name="Ramirez L."/>
            <person name="Alfaro M."/>
            <person name="Sun H."/>
            <person name="Tritt A."/>
            <person name="Yoshinaga Y."/>
            <person name="Zwiers L.-H."/>
            <person name="Turgeon B."/>
            <person name="Goodwin S."/>
            <person name="Spatafora J."/>
            <person name="Crous P."/>
            <person name="Grigoriev I."/>
        </authorList>
    </citation>
    <scope>NUCLEOTIDE SEQUENCE</scope>
    <source>
        <strain evidence="2">CBS 260.36</strain>
    </source>
</reference>
<evidence type="ECO:0000256" key="1">
    <source>
        <dbReference type="SAM" id="MobiDB-lite"/>
    </source>
</evidence>
<organism evidence="2 3">
    <name type="scientific">Myriangium duriaei CBS 260.36</name>
    <dbReference type="NCBI Taxonomy" id="1168546"/>
    <lineage>
        <taxon>Eukaryota</taxon>
        <taxon>Fungi</taxon>
        <taxon>Dikarya</taxon>
        <taxon>Ascomycota</taxon>
        <taxon>Pezizomycotina</taxon>
        <taxon>Dothideomycetes</taxon>
        <taxon>Dothideomycetidae</taxon>
        <taxon>Myriangiales</taxon>
        <taxon>Myriangiaceae</taxon>
        <taxon>Myriangium</taxon>
    </lineage>
</organism>
<dbReference type="Proteomes" id="UP000799439">
    <property type="component" value="Unassembled WGS sequence"/>
</dbReference>
<dbReference type="AlphaFoldDB" id="A0A9P4IQG2"/>
<protein>
    <submittedName>
        <fullName evidence="2">Uncharacterized protein</fullName>
    </submittedName>
</protein>
<sequence length="87" mass="9532">MTKSAAAWTVTRSSRSGRSEYPDQDYENTMLVKGACTRIPHSGAAYDAFSPNPSPMRHVCGYIGQSKRLTTVALMRHKEEAGGQPQT</sequence>
<evidence type="ECO:0000313" key="3">
    <source>
        <dbReference type="Proteomes" id="UP000799439"/>
    </source>
</evidence>